<accession>A0A9W7WGM5</accession>
<keyword evidence="1" id="KW-0863">Zinc-finger</keyword>
<evidence type="ECO:0000259" key="3">
    <source>
        <dbReference type="PROSITE" id="PS50157"/>
    </source>
</evidence>
<dbReference type="PROSITE" id="PS00028">
    <property type="entry name" value="ZINC_FINGER_C2H2_1"/>
    <property type="match status" value="1"/>
</dbReference>
<keyword evidence="5" id="KW-1185">Reference proteome</keyword>
<evidence type="ECO:0000313" key="4">
    <source>
        <dbReference type="EMBL" id="KAI7800867.1"/>
    </source>
</evidence>
<feature type="domain" description="C2H2-type" evidence="3">
    <location>
        <begin position="236"/>
        <end position="263"/>
    </location>
</feature>
<dbReference type="SUPFAM" id="SSF57667">
    <property type="entry name" value="beta-beta-alpha zinc fingers"/>
    <property type="match status" value="1"/>
</dbReference>
<reference evidence="4" key="1">
    <citation type="submission" date="2021-02" db="EMBL/GenBank/DDBJ databases">
        <title>Comparative genomics reveals that relaxation of natural selection precedes convergent phenotypic evolution of cavefish.</title>
        <authorList>
            <person name="Peng Z."/>
        </authorList>
    </citation>
    <scope>NUCLEOTIDE SEQUENCE</scope>
    <source>
        <tissue evidence="4">Muscle</tissue>
    </source>
</reference>
<sequence>MDSNSQIIEELRAEIIELKRRVSALEDKFNHKEEVQIQDVSKSSLFCIFEPNTSSNHEDACQNVDQWPVQESPDSSTASPVCDSVCSDTEQHSASALYPKISSVCTFLKKEPDPIEINGISAFNGVAGHPALQELKDVNIVTPVTKNEGPFEVPKGLQTPLKECSVQLVDCVKTLKQVTKTAKASRKWKCRRSSRVKNIPLGKRLKHPLDCSLCGKTIPTASSLKTHKSLHIRKIYRCSQCGHTFYYLHTYTKHKRFHERKPPESEEK</sequence>
<organism evidence="4 5">
    <name type="scientific">Triplophysa rosa</name>
    <name type="common">Cave loach</name>
    <dbReference type="NCBI Taxonomy" id="992332"/>
    <lineage>
        <taxon>Eukaryota</taxon>
        <taxon>Metazoa</taxon>
        <taxon>Chordata</taxon>
        <taxon>Craniata</taxon>
        <taxon>Vertebrata</taxon>
        <taxon>Euteleostomi</taxon>
        <taxon>Actinopterygii</taxon>
        <taxon>Neopterygii</taxon>
        <taxon>Teleostei</taxon>
        <taxon>Ostariophysi</taxon>
        <taxon>Cypriniformes</taxon>
        <taxon>Nemacheilidae</taxon>
        <taxon>Triplophysa</taxon>
    </lineage>
</organism>
<evidence type="ECO:0000256" key="2">
    <source>
        <dbReference type="SAM" id="Coils"/>
    </source>
</evidence>
<dbReference type="GO" id="GO:0008270">
    <property type="term" value="F:zinc ion binding"/>
    <property type="evidence" value="ECO:0007669"/>
    <property type="project" value="UniProtKB-KW"/>
</dbReference>
<feature type="domain" description="C2H2-type" evidence="3">
    <location>
        <begin position="209"/>
        <end position="231"/>
    </location>
</feature>
<dbReference type="SMART" id="SM00355">
    <property type="entry name" value="ZnF_C2H2"/>
    <property type="match status" value="2"/>
</dbReference>
<name>A0A9W7WGM5_TRIRA</name>
<dbReference type="PROSITE" id="PS50157">
    <property type="entry name" value="ZINC_FINGER_C2H2_2"/>
    <property type="match status" value="2"/>
</dbReference>
<dbReference type="InterPro" id="IPR036236">
    <property type="entry name" value="Znf_C2H2_sf"/>
</dbReference>
<protein>
    <submittedName>
        <fullName evidence="4">Zinc finger protein 850-like</fullName>
    </submittedName>
</protein>
<evidence type="ECO:0000313" key="5">
    <source>
        <dbReference type="Proteomes" id="UP001059041"/>
    </source>
</evidence>
<dbReference type="InterPro" id="IPR013087">
    <property type="entry name" value="Znf_C2H2_type"/>
</dbReference>
<keyword evidence="1" id="KW-0862">Zinc</keyword>
<feature type="coiled-coil region" evidence="2">
    <location>
        <begin position="1"/>
        <end position="35"/>
    </location>
</feature>
<keyword evidence="2" id="KW-0175">Coiled coil</keyword>
<comment type="caution">
    <text evidence="4">The sequence shown here is derived from an EMBL/GenBank/DDBJ whole genome shotgun (WGS) entry which is preliminary data.</text>
</comment>
<proteinExistence type="predicted"/>
<gene>
    <name evidence="4" type="ORF">IRJ41_014126</name>
</gene>
<dbReference type="AlphaFoldDB" id="A0A9W7WGM5"/>
<dbReference type="Gene3D" id="3.30.160.60">
    <property type="entry name" value="Classic Zinc Finger"/>
    <property type="match status" value="1"/>
</dbReference>
<evidence type="ECO:0000256" key="1">
    <source>
        <dbReference type="PROSITE-ProRule" id="PRU00042"/>
    </source>
</evidence>
<dbReference type="EMBL" id="JAFHDT010000014">
    <property type="protein sequence ID" value="KAI7800867.1"/>
    <property type="molecule type" value="Genomic_DNA"/>
</dbReference>
<dbReference type="Proteomes" id="UP001059041">
    <property type="component" value="Linkage Group LG14"/>
</dbReference>
<keyword evidence="1" id="KW-0479">Metal-binding</keyword>